<keyword evidence="3" id="KW-1185">Reference proteome</keyword>
<dbReference type="CDD" id="cd02524">
    <property type="entry name" value="G1P_cytidylyltransferase"/>
    <property type="match status" value="1"/>
</dbReference>
<organism evidence="2 3">
    <name type="scientific">Paenibacillus dendritiformis C454</name>
    <dbReference type="NCBI Taxonomy" id="1131935"/>
    <lineage>
        <taxon>Bacteria</taxon>
        <taxon>Bacillati</taxon>
        <taxon>Bacillota</taxon>
        <taxon>Bacilli</taxon>
        <taxon>Bacillales</taxon>
        <taxon>Paenibacillaceae</taxon>
        <taxon>Paenibacillus</taxon>
    </lineage>
</organism>
<dbReference type="PANTHER" id="PTHR47183">
    <property type="entry name" value="GLUCOSE-1-PHOSPHATE CYTIDYLYLTRANSFERASE-RELATED"/>
    <property type="match status" value="1"/>
</dbReference>
<dbReference type="InterPro" id="IPR013446">
    <property type="entry name" value="G1P_cyt_trans-like"/>
</dbReference>
<dbReference type="AlphaFoldDB" id="H3SEH9"/>
<name>H3SEH9_9BACL</name>
<dbReference type="RefSeq" id="WP_006676441.1">
    <property type="nucleotide sequence ID" value="NZ_AHKH01000019.1"/>
</dbReference>
<keyword evidence="2" id="KW-0808">Transferase</keyword>
<dbReference type="GO" id="GO:0009243">
    <property type="term" value="P:O antigen biosynthetic process"/>
    <property type="evidence" value="ECO:0007669"/>
    <property type="project" value="InterPro"/>
</dbReference>
<dbReference type="Pfam" id="PF00483">
    <property type="entry name" value="NTP_transferase"/>
    <property type="match status" value="1"/>
</dbReference>
<gene>
    <name evidence="2" type="ORF">PDENDC454_09650</name>
</gene>
<comment type="caution">
    <text evidence="2">The sequence shown here is derived from an EMBL/GenBank/DDBJ whole genome shotgun (WGS) entry which is preliminary data.</text>
</comment>
<evidence type="ECO:0000313" key="2">
    <source>
        <dbReference type="EMBL" id="EHQ62560.1"/>
    </source>
</evidence>
<feature type="domain" description="Nucleotidyl transferase" evidence="1">
    <location>
        <begin position="2"/>
        <end position="229"/>
    </location>
</feature>
<dbReference type="PATRIC" id="fig|1131935.3.peg.1985"/>
<evidence type="ECO:0000313" key="3">
    <source>
        <dbReference type="Proteomes" id="UP000003900"/>
    </source>
</evidence>
<dbReference type="Gene3D" id="3.90.550.10">
    <property type="entry name" value="Spore Coat Polysaccharide Biosynthesis Protein SpsA, Chain A"/>
    <property type="match status" value="1"/>
</dbReference>
<dbReference type="EMBL" id="AHKH01000019">
    <property type="protein sequence ID" value="EHQ62560.1"/>
    <property type="molecule type" value="Genomic_DNA"/>
</dbReference>
<evidence type="ECO:0000259" key="1">
    <source>
        <dbReference type="Pfam" id="PF00483"/>
    </source>
</evidence>
<dbReference type="InterPro" id="IPR046981">
    <property type="entry name" value="G1P_cyt_trans"/>
</dbReference>
<keyword evidence="2" id="KW-0548">Nucleotidyltransferase</keyword>
<dbReference type="InterPro" id="IPR005835">
    <property type="entry name" value="NTP_transferase_dom"/>
</dbReference>
<reference evidence="2 3" key="1">
    <citation type="journal article" date="2012" name="J. Bacteriol.">
        <title>Genome Sequence of the Pattern-Forming Social Bacterium Paenibacillus dendritiformis C454 Chiral Morphotype.</title>
        <authorList>
            <person name="Sirota-Madi A."/>
            <person name="Olender T."/>
            <person name="Helman Y."/>
            <person name="Brainis I."/>
            <person name="Finkelshtein A."/>
            <person name="Roth D."/>
            <person name="Hagai E."/>
            <person name="Leshkowitz D."/>
            <person name="Brodsky L."/>
            <person name="Galatenko V."/>
            <person name="Nikolaev V."/>
            <person name="Gutnick D.L."/>
            <person name="Lancet D."/>
            <person name="Ben-Jacob E."/>
        </authorList>
    </citation>
    <scope>NUCLEOTIDE SEQUENCE [LARGE SCALE GENOMIC DNA]</scope>
    <source>
        <strain evidence="2 3">C454</strain>
    </source>
</reference>
<dbReference type="Proteomes" id="UP000003900">
    <property type="component" value="Unassembled WGS sequence"/>
</dbReference>
<protein>
    <submittedName>
        <fullName evidence="2">Glucose-1-phosphate cytidylyltransferase</fullName>
    </submittedName>
</protein>
<dbReference type="NCBIfam" id="TIGR02623">
    <property type="entry name" value="G1P_cyt_trans"/>
    <property type="match status" value="1"/>
</dbReference>
<sequence length="255" mass="29083">MKAVILAGGYGTRIGEETQVKPKPMIDIGPHPIIWHIMKLYSHYQIHDFIVCLGYKGHVIKEYFANYHLFRSDFTVDMTDQSIQFHGKDTESWRVTLVDTGEGTMTAGRIKRIQDFIGDSTFCLTYGDGLSDVNIDALIRFHRSHGKHATVTAVQPPGRFGSLALQNQLVVDFTEKPAGDGGWINGGFFVLEPAIFQYISDDASVLETDVLVQLAKQRQLMAYQHHGFWHPMDTLRDKKKLMELWDSRQAPWKVW</sequence>
<proteinExistence type="predicted"/>
<dbReference type="PANTHER" id="PTHR47183:SF1">
    <property type="entry name" value="GLUCOSE-1-PHOSPHATE CYTIDYLYLTRANSFERASE"/>
    <property type="match status" value="1"/>
</dbReference>
<dbReference type="InterPro" id="IPR029044">
    <property type="entry name" value="Nucleotide-diphossugar_trans"/>
</dbReference>
<dbReference type="GO" id="GO:0047343">
    <property type="term" value="F:glucose-1-phosphate cytidylyltransferase activity"/>
    <property type="evidence" value="ECO:0007669"/>
    <property type="project" value="InterPro"/>
</dbReference>
<dbReference type="SUPFAM" id="SSF53448">
    <property type="entry name" value="Nucleotide-diphospho-sugar transferases"/>
    <property type="match status" value="1"/>
</dbReference>
<dbReference type="OrthoDB" id="9801899at2"/>
<accession>H3SEH9</accession>
<dbReference type="STRING" id="1131935.PDENDC454_09650"/>